<dbReference type="InterPro" id="IPR036259">
    <property type="entry name" value="MFS_trans_sf"/>
</dbReference>
<proteinExistence type="predicted"/>
<gene>
    <name evidence="8" type="ORF">QCA50_010893</name>
</gene>
<evidence type="ECO:0000256" key="7">
    <source>
        <dbReference type="SAM" id="Phobius"/>
    </source>
</evidence>
<feature type="transmembrane region" description="Helical" evidence="7">
    <location>
        <begin position="168"/>
        <end position="188"/>
    </location>
</feature>
<keyword evidence="5 7" id="KW-0472">Membrane</keyword>
<dbReference type="Gene3D" id="1.20.1250.20">
    <property type="entry name" value="MFS general substrate transporter like domains"/>
    <property type="match status" value="1"/>
</dbReference>
<dbReference type="PRINTS" id="PR01035">
    <property type="entry name" value="TCRTETA"/>
</dbReference>
<feature type="region of interest" description="Disordered" evidence="6">
    <location>
        <begin position="351"/>
        <end position="431"/>
    </location>
</feature>
<evidence type="ECO:0000256" key="3">
    <source>
        <dbReference type="ARBA" id="ARBA00022692"/>
    </source>
</evidence>
<dbReference type="Proteomes" id="UP001385951">
    <property type="component" value="Unassembled WGS sequence"/>
</dbReference>
<evidence type="ECO:0000313" key="8">
    <source>
        <dbReference type="EMBL" id="KAK7686081.1"/>
    </source>
</evidence>
<feature type="region of interest" description="Disordered" evidence="6">
    <location>
        <begin position="1"/>
        <end position="84"/>
    </location>
</feature>
<comment type="subcellular location">
    <subcellularLocation>
        <location evidence="1">Membrane</location>
        <topology evidence="1">Multi-pass membrane protein</topology>
    </subcellularLocation>
</comment>
<feature type="compositionally biased region" description="Polar residues" evidence="6">
    <location>
        <begin position="419"/>
        <end position="431"/>
    </location>
</feature>
<reference evidence="8 9" key="1">
    <citation type="submission" date="2022-09" db="EMBL/GenBank/DDBJ databases">
        <authorList>
            <person name="Palmer J.M."/>
        </authorList>
    </citation>
    <scope>NUCLEOTIDE SEQUENCE [LARGE SCALE GENOMIC DNA]</scope>
    <source>
        <strain evidence="8 9">DSM 7382</strain>
    </source>
</reference>
<evidence type="ECO:0000256" key="1">
    <source>
        <dbReference type="ARBA" id="ARBA00004141"/>
    </source>
</evidence>
<protein>
    <recommendedName>
        <fullName evidence="10">Major facilitator superfamily MFS-1</fullName>
    </recommendedName>
</protein>
<evidence type="ECO:0000256" key="4">
    <source>
        <dbReference type="ARBA" id="ARBA00022989"/>
    </source>
</evidence>
<feature type="compositionally biased region" description="Pro residues" evidence="6">
    <location>
        <begin position="74"/>
        <end position="84"/>
    </location>
</feature>
<evidence type="ECO:0000313" key="9">
    <source>
        <dbReference type="Proteomes" id="UP001385951"/>
    </source>
</evidence>
<feature type="transmembrane region" description="Helical" evidence="7">
    <location>
        <begin position="268"/>
        <end position="291"/>
    </location>
</feature>
<dbReference type="GO" id="GO:0022857">
    <property type="term" value="F:transmembrane transporter activity"/>
    <property type="evidence" value="ECO:0007669"/>
    <property type="project" value="InterPro"/>
</dbReference>
<dbReference type="EMBL" id="JASBNA010000018">
    <property type="protein sequence ID" value="KAK7686081.1"/>
    <property type="molecule type" value="Genomic_DNA"/>
</dbReference>
<feature type="compositionally biased region" description="Polar residues" evidence="6">
    <location>
        <begin position="1"/>
        <end position="10"/>
    </location>
</feature>
<feature type="transmembrane region" description="Helical" evidence="7">
    <location>
        <begin position="99"/>
        <end position="121"/>
    </location>
</feature>
<dbReference type="AlphaFoldDB" id="A0AAW0FZA1"/>
<dbReference type="InterPro" id="IPR001958">
    <property type="entry name" value="Tet-R_TetA/multi-R_MdtG-like"/>
</dbReference>
<dbReference type="PANTHER" id="PTHR23504:SF17">
    <property type="entry name" value="MAJOR FACILITATOR SUPERFAMILY (MFS) PROFILE DOMAIN-CONTAINING PROTEIN"/>
    <property type="match status" value="1"/>
</dbReference>
<keyword evidence="4 7" id="KW-1133">Transmembrane helix</keyword>
<keyword evidence="2" id="KW-0813">Transport</keyword>
<evidence type="ECO:0000256" key="2">
    <source>
        <dbReference type="ARBA" id="ARBA00022448"/>
    </source>
</evidence>
<organism evidence="8 9">
    <name type="scientific">Cerrena zonata</name>
    <dbReference type="NCBI Taxonomy" id="2478898"/>
    <lineage>
        <taxon>Eukaryota</taxon>
        <taxon>Fungi</taxon>
        <taxon>Dikarya</taxon>
        <taxon>Basidiomycota</taxon>
        <taxon>Agaricomycotina</taxon>
        <taxon>Agaricomycetes</taxon>
        <taxon>Polyporales</taxon>
        <taxon>Cerrenaceae</taxon>
        <taxon>Cerrena</taxon>
    </lineage>
</organism>
<accession>A0AAW0FZA1</accession>
<comment type="caution">
    <text evidence="8">The sequence shown here is derived from an EMBL/GenBank/DDBJ whole genome shotgun (WGS) entry which is preliminary data.</text>
</comment>
<feature type="compositionally biased region" description="Low complexity" evidence="6">
    <location>
        <begin position="529"/>
        <end position="550"/>
    </location>
</feature>
<evidence type="ECO:0000256" key="6">
    <source>
        <dbReference type="SAM" id="MobiDB-lite"/>
    </source>
</evidence>
<keyword evidence="3 7" id="KW-0812">Transmembrane</keyword>
<feature type="transmembrane region" description="Helical" evidence="7">
    <location>
        <begin position="226"/>
        <end position="248"/>
    </location>
</feature>
<dbReference type="InterPro" id="IPR011701">
    <property type="entry name" value="MFS"/>
</dbReference>
<evidence type="ECO:0000256" key="5">
    <source>
        <dbReference type="ARBA" id="ARBA00023136"/>
    </source>
</evidence>
<dbReference type="PANTHER" id="PTHR23504">
    <property type="entry name" value="MAJOR FACILITATOR SUPERFAMILY DOMAIN-CONTAINING PROTEIN 10"/>
    <property type="match status" value="1"/>
</dbReference>
<name>A0AAW0FZA1_9APHY</name>
<sequence length="707" mass="76292">MSATNRTSTIPRRVFGNANESALDDELSSNPPNPSRRPSGLGSFARAHRPSFVARWRNREGEEDESAVVESPSMKPPIPSALQPPPEVYATPLPTLSMIVLSITMLGEFLSANVSAPFLLFMVEGFNQFTDEADVGKWTGILVSTFFLTQFITSLLWATVAAKHSPRLVLSISLLGSAVTCCLFGTATSLQQAMAIRLMQGIFAGAIGVARGAVTSVTDPSNEGRAYAILGFCWGFGGVSGAIVGGTFENPAKKWPSAFAHIPLFVNYPYLLPCAVAASVTFTGSILSLFLGPDCGPREGAIRLPIEKTTSTSATAEESRPTTPVSFGEPSEQRGMVRRLSNKLSGYFSRRTQEEETQTPPVQLAPAPSQPKGRTFSRTSRADGSAYGYNGSFRHRLYSNMSARTRRGSAATTRRRGSNTGEASGLPSSVATGSDMNFAQRLLMANELQVTNIADLWVASATAISNEDYEDPFESDEDEDNEVGNLDDIQEGDIFATPSIAGSRPNRFSRRLDSRATIGSKRPSFAGLRPSIPSLGSPRRPSSSQPRVSSGARHVSDDPRRPSMTPSMLVPPIFSHVGVRTPPAVLEAQQLLAMGDEEEGLAPIQESRARSESDEIVEPEPSLMSQLPILVIIQYGLLALHSTTHDQVFYLYLVSKYSSGGLNLNAGHFSQLIALMCLAQIVYQFYFYPNIGSVFAGLSPLHDICLI</sequence>
<dbReference type="GO" id="GO:0016020">
    <property type="term" value="C:membrane"/>
    <property type="evidence" value="ECO:0007669"/>
    <property type="project" value="UniProtKB-SubCell"/>
</dbReference>
<dbReference type="Pfam" id="PF07690">
    <property type="entry name" value="MFS_1"/>
    <property type="match status" value="1"/>
</dbReference>
<evidence type="ECO:0008006" key="10">
    <source>
        <dbReference type="Google" id="ProtNLM"/>
    </source>
</evidence>
<feature type="transmembrane region" description="Helical" evidence="7">
    <location>
        <begin position="141"/>
        <end position="161"/>
    </location>
</feature>
<feature type="region of interest" description="Disordered" evidence="6">
    <location>
        <begin position="304"/>
        <end position="336"/>
    </location>
</feature>
<keyword evidence="9" id="KW-1185">Reference proteome</keyword>
<feature type="region of interest" description="Disordered" evidence="6">
    <location>
        <begin position="497"/>
        <end position="567"/>
    </location>
</feature>
<dbReference type="SUPFAM" id="SSF103473">
    <property type="entry name" value="MFS general substrate transporter"/>
    <property type="match status" value="1"/>
</dbReference>